<dbReference type="EMBL" id="UZAL01042644">
    <property type="protein sequence ID" value="VDP80284.1"/>
    <property type="molecule type" value="Genomic_DNA"/>
</dbReference>
<organism evidence="1 2">
    <name type="scientific">Schistosoma mattheei</name>
    <dbReference type="NCBI Taxonomy" id="31246"/>
    <lineage>
        <taxon>Eukaryota</taxon>
        <taxon>Metazoa</taxon>
        <taxon>Spiralia</taxon>
        <taxon>Lophotrochozoa</taxon>
        <taxon>Platyhelminthes</taxon>
        <taxon>Trematoda</taxon>
        <taxon>Digenea</taxon>
        <taxon>Strigeidida</taxon>
        <taxon>Schistosomatoidea</taxon>
        <taxon>Schistosomatidae</taxon>
        <taxon>Schistosoma</taxon>
    </lineage>
</organism>
<protein>
    <submittedName>
        <fullName evidence="1">Uncharacterized protein</fullName>
    </submittedName>
</protein>
<evidence type="ECO:0000313" key="2">
    <source>
        <dbReference type="Proteomes" id="UP000269396"/>
    </source>
</evidence>
<gene>
    <name evidence="1" type="ORF">SMTD_LOCUS19605</name>
</gene>
<evidence type="ECO:0000313" key="1">
    <source>
        <dbReference type="EMBL" id="VDP80284.1"/>
    </source>
</evidence>
<sequence>MFCILPNADLTEPFWSISARAVEGGGEKELGGLAA</sequence>
<keyword evidence="2" id="KW-1185">Reference proteome</keyword>
<proteinExistence type="predicted"/>
<reference evidence="1 2" key="1">
    <citation type="submission" date="2018-11" db="EMBL/GenBank/DDBJ databases">
        <authorList>
            <consortium name="Pathogen Informatics"/>
        </authorList>
    </citation>
    <scope>NUCLEOTIDE SEQUENCE [LARGE SCALE GENOMIC DNA]</scope>
    <source>
        <strain>Denwood</strain>
        <strain evidence="2">Zambia</strain>
    </source>
</reference>
<accession>A0A3P8HCK4</accession>
<name>A0A3P8HCK4_9TREM</name>
<dbReference type="AlphaFoldDB" id="A0A3P8HCK4"/>
<dbReference type="Proteomes" id="UP000269396">
    <property type="component" value="Unassembled WGS sequence"/>
</dbReference>